<evidence type="ECO:0000313" key="2">
    <source>
        <dbReference type="Proteomes" id="UP001211513"/>
    </source>
</evidence>
<reference evidence="1" key="2">
    <citation type="submission" date="2022-10" db="EMBL/GenBank/DDBJ databases">
        <authorList>
            <person name="Landa B."/>
            <person name="Arias-Giraldo L.F."/>
            <person name="Roman-Ecija M."/>
            <person name="Velasco-Amo M.P."/>
            <person name="De La Fuente L."/>
            <person name="Marco-Noales E."/>
            <person name="Moralejo E."/>
        </authorList>
    </citation>
    <scope>NUCLEOTIDE SEQUENCE</scope>
    <source>
        <strain evidence="1">CFBP8073</strain>
    </source>
</reference>
<sequence>MPPGPQASLMAWASLVRVMAWSRNVCRCWSLNPLLGSRAAWSAAGFI</sequence>
<protein>
    <submittedName>
        <fullName evidence="1">Uncharacterized protein</fullName>
    </submittedName>
</protein>
<name>A0AAJ5R0B3_XYLFS</name>
<gene>
    <name evidence="1" type="ORF">OK117_12110</name>
</gene>
<dbReference type="Proteomes" id="UP001211513">
    <property type="component" value="Chromosome"/>
</dbReference>
<organism evidence="1 2">
    <name type="scientific">Xylella fastidiosa subsp. fastidiosa</name>
    <dbReference type="NCBI Taxonomy" id="644356"/>
    <lineage>
        <taxon>Bacteria</taxon>
        <taxon>Pseudomonadati</taxon>
        <taxon>Pseudomonadota</taxon>
        <taxon>Gammaproteobacteria</taxon>
        <taxon>Lysobacterales</taxon>
        <taxon>Lysobacteraceae</taxon>
        <taxon>Xylella</taxon>
    </lineage>
</organism>
<dbReference type="RefSeq" id="WP_272142424.1">
    <property type="nucleotide sequence ID" value="NZ_CP109886.1"/>
</dbReference>
<dbReference type="EMBL" id="CP109886">
    <property type="protein sequence ID" value="WCF28327.1"/>
    <property type="molecule type" value="Genomic_DNA"/>
</dbReference>
<evidence type="ECO:0000313" key="1">
    <source>
        <dbReference type="EMBL" id="WCF28327.1"/>
    </source>
</evidence>
<dbReference type="AlphaFoldDB" id="A0AAJ5R0B3"/>
<proteinExistence type="predicted"/>
<reference evidence="1" key="1">
    <citation type="journal article" date="2022" name="Phytopathology">
        <title>Complete circularized genome resources of seven strains of Xylella fastidiosa subsp. fastidiosa using hybrid assembly reveals unknown plasmids.</title>
        <authorList>
            <person name="Velasco-Amo M.D.P."/>
            <person name="Arias-Giraldo L.F.F."/>
            <person name="Ecija M.R."/>
            <person name="De La Fuente L."/>
            <person name="Marco-Noales E."/>
            <person name="Moralejo E."/>
            <person name="Navas-Cort J.A."/>
            <person name="Landa B.B."/>
        </authorList>
    </citation>
    <scope>NUCLEOTIDE SEQUENCE</scope>
    <source>
        <strain evidence="1">CFBP8073</strain>
    </source>
</reference>
<accession>A0AAJ5R0B3</accession>